<dbReference type="PROSITE" id="PS51190">
    <property type="entry name" value="FATC"/>
    <property type="match status" value="1"/>
</dbReference>
<dbReference type="Pfam" id="PF23593">
    <property type="entry name" value="HEAT_ATR"/>
    <property type="match status" value="1"/>
</dbReference>
<evidence type="ECO:0000256" key="4">
    <source>
        <dbReference type="ARBA" id="ARBA00022527"/>
    </source>
</evidence>
<keyword evidence="10" id="KW-0234">DNA repair</keyword>
<evidence type="ECO:0000256" key="6">
    <source>
        <dbReference type="ARBA" id="ARBA00022741"/>
    </source>
</evidence>
<feature type="domain" description="FAT" evidence="15">
    <location>
        <begin position="1688"/>
        <end position="2289"/>
    </location>
</feature>
<keyword evidence="5" id="KW-0808">Transferase</keyword>
<feature type="compositionally biased region" description="Basic and acidic residues" evidence="13">
    <location>
        <begin position="339"/>
        <end position="353"/>
    </location>
</feature>
<proteinExistence type="inferred from homology"/>
<keyword evidence="6" id="KW-0547">Nucleotide-binding</keyword>
<dbReference type="InterPro" id="IPR003152">
    <property type="entry name" value="FATC_dom"/>
</dbReference>
<evidence type="ECO:0000259" key="16">
    <source>
        <dbReference type="PROSITE" id="PS51190"/>
    </source>
</evidence>
<dbReference type="Pfam" id="PF02260">
    <property type="entry name" value="FATC"/>
    <property type="match status" value="1"/>
</dbReference>
<dbReference type="EC" id="2.7.11.1" evidence="3"/>
<dbReference type="GO" id="GO:0004674">
    <property type="term" value="F:protein serine/threonine kinase activity"/>
    <property type="evidence" value="ECO:0007669"/>
    <property type="project" value="UniProtKB-KW"/>
</dbReference>
<feature type="domain" description="FATC" evidence="16">
    <location>
        <begin position="2720"/>
        <end position="2752"/>
    </location>
</feature>
<dbReference type="GO" id="GO:0000723">
    <property type="term" value="P:telomere maintenance"/>
    <property type="evidence" value="ECO:0007669"/>
    <property type="project" value="TreeGrafter"/>
</dbReference>
<dbReference type="PANTHER" id="PTHR11139">
    <property type="entry name" value="ATAXIA TELANGIECTASIA MUTATED ATM -RELATED"/>
    <property type="match status" value="1"/>
</dbReference>
<dbReference type="InterPro" id="IPR012993">
    <property type="entry name" value="UME"/>
</dbReference>
<accession>A0A2V3IMZ6</accession>
<dbReference type="Pfam" id="PF00454">
    <property type="entry name" value="PI3_PI4_kinase"/>
    <property type="match status" value="1"/>
</dbReference>
<protein>
    <recommendedName>
        <fullName evidence="12">Serine/threonine-protein kinase ATR</fullName>
        <ecNumber evidence="3">2.7.11.1</ecNumber>
    </recommendedName>
</protein>
<sequence length="2752" mass="305526">MAPPVQEEAHPQTLISTLLTHLPSFRNKPEIALAAFQTIRRASQTSSVAQLSVALLAPLTALSLNSASHTVRFHAAQVCVSLLKSLVLRRFTKLTSAYVLDLVALANRVVAHDSTHPLLCTLPNFSQHAVTVGHSHCDVGVPPKEILHLPANSSTLAALLYLLALFIPSNLPFDHQSNLTSQVLRDHHAAQPYVSADAIKLWNCIGQKVHNALLHLAASQLFLSGRCGTQVATSAIYIWQRAFDPASGYLVPPIIRENLCIIVNSILKQSYSTHHQLLTQHLRAALYALSQLSDPVSKIDASLWAECGIREAAEPTGTLSLQLRSFSRSGLVQSCVVREGNDDHSREHATEPPRKKRRTDAYSAVSTAHHNGGSGSAEPSQYASGDEHRPTVSGLLKSLQALPSIDICATKPKCILLLANASSLTADSIANLCGCSSECSESLDDWVSFASSLSQISKDVVRTKPSIVNKDHLEAFLCLARACHRLSTVLVESRTLNSERSTTTEPLSANDFGGVNMSLLTSVMNVCAYACEFLKGAGNDFPTAQLEDLLMEVSEAIREEHVHASTLPALKSCCARLINQVLSRKPSDPIRLPLLRASLEMSQALGSFSPDTPVEVLIQEMCDLICTSKSTVASDTFYVLKHAICLYVKCSRSHGVTESCEEPMYEEDKCLDEDICVTVLESLKDAMNAISGADTLAALFESVCALGFHCTRAHSKDVADFVTRLLENDKNSTVISSSSAFFKLLSLGERKADEDDESVEETHGDESKQLNKVSTNKEEDLIVPLLVHRRLRQYAHSFMKTLWEDKNDRSVNPTFALFGNLIHHSHQISSPRTVGFVTSGLLARAIHELNELLPLGSASSRTSEAQSDVTFSAPRLCAWNHILLSVAMGSTQYYLSRRRTKSARARDASLTLSSYDGRRTLSSQVGDFVNARSSIFLPYCLENLLHEPYCAQKMAELITEGSKKSFWSRVIRHTVVHLIRSGDAKALAHLAEMSQRSAASIVEKGSADALAIAFMNPSSDMAVGDDSSLRLIRDSLGVSVQEAVRKRFGKIVQRLVMEFGGPKEAQAKHGLVALSNFVRQRKPAIQSAEQVAGILVSSNFMLVMDAVNRGLFNSKATEKDRRCHLRMLHGVLSVSSSQLHLYVPKIMATLKMALDITKDDKQAYLQTLALWKDFLVLLGANRIIPHLGTVFAILMPVLHTRKEMLLGVLQDVTTNITSEDFHNNPSLHLLLRIIKEAFFAAREPQVRDHGKNSSDEPLTIESLHEVCKSIGNVIGHYENDCIEVQASKYMLRALRSHRFPLSRVTIYQSSQPCIAVDSEFGQVASILETLVSHLGKTKSEECQDVLIQCIGEIGAVDPGLLSNRPTDGSQKEGRSKASCQRFPRSIYGLVSLLLDDFLVNSLRKGERQDSSNSRFNRVGLVIQELLRVCGCKKYTPTLARRTELAKSTQYSNNWEAEMAELQPDDKASLFWENLSSTTRDAVQPYLAEPFDVNQYQHVFGEDSEGDIEKVCQPVWSKLKALTPVGKRVTAQEWIRQITVQLVDFIGKKCIFGEPLKALRPILRYEDQVNGYVFPLVVTSALDAQHDMNRSEVKQFLVGEIEEVLKESASPLPMFDLLDTLRIWRDQRSHRRGTVSHRSTYVRNSNDGSFVSRKRIPLATFIDLAKRSDPLTDLVDLEGREISELSLLTQAKAAFSSRSFHRAIMLAECHVRNLRTKKGFPGWASYIEQIPGRSNENGEAGSEAHGLKVLQQAFAAIEDVPNMKGIAFLRSKTSLTERVTDAEAAGEYDEALITYEHALAEEPRNPAFHSETELRQTATANGIAAAWRLGRWKKLEQLRNAVVDTTVSQSAGERLDAPWILGFSSHFANLYLSFRKKDLTQVEHDSFEARRHILQPLLRAAKESYHRAYPLITLVHSLCEVEDAARCLLASAPSERHSEPNDASANEVQRRGLLHHAKRLQRTSTSLRVREPLLSSRRVCFDLLDMPNEAAQANLELAQLARESDNLKAASASAFRALTTPGINSAMVNAASIETAHIRRAHGDVAGALLLAKREADRLTVKLKLKDSSVKQLSADEAATVADQLCTALVLAGTWSEEIRSETSETILRYLEKAVRYGPTREEPFYALGKHYDSLLQAGANVDTTVALTSDLGNKVRRRHPMAEVRAGNHNQYVPKVIRSFARALSNGHTRIFEALPRMVTVWFNFHTEISESRTAPPRGAAYEEEVQREMKRAMSIIPHYMWMTAIPQLMSRILHARKEVRDNLKEFLATIVCEFPDQSFWLILPSTQLRSVERKKATADILSSALTAIKRSKQKDARECSKAMKIRIQNALNVIRSFEDICVTLLPKDRRGKKDNCAKEFSALRRLLRKTNGTPNVIIPTLQSLTVQLPDSNGGEHRSFGNESVRIVDIDDEVLVMNSLMRPRRISLIGSDGVEYRYLAKKETQGDIRRDSRLVEFITVVNRLLSRDVCSRGKKLALKTYAVLPLSEETGMIEWVNDLEALRNVVQSEHFCLGTIPDTRMIQRHYEHAGSKREFLEKWAFEKFPPVLDKFFVKKFGGGADAQRWLKARNSWAESTAVWSMAGYIVGLGDRHGENVLVESTSGRCVHVDFAMLFDKGLTLKVPEIVPFRLTRNVVCAMGIAGYEGLYRSVAEMVLGSMRRNSEAVLGVLESFLHDPLADWSRGERGGCGEGTTGKANKEAQLTIAAVKAKLTGVVDISGLALSICGQVERLIQEASCVDKLSQMYLWWGAWM</sequence>
<evidence type="ECO:0000256" key="2">
    <source>
        <dbReference type="ARBA" id="ARBA00010769"/>
    </source>
</evidence>
<keyword evidence="18" id="KW-1185">Reference proteome</keyword>
<keyword evidence="11" id="KW-0539">Nucleus</keyword>
<dbReference type="InterPro" id="IPR000403">
    <property type="entry name" value="PI3/4_kinase_cat_dom"/>
</dbReference>
<keyword evidence="7" id="KW-0227">DNA damage</keyword>
<feature type="region of interest" description="Disordered" evidence="13">
    <location>
        <begin position="753"/>
        <end position="773"/>
    </location>
</feature>
<dbReference type="Proteomes" id="UP000247409">
    <property type="component" value="Unassembled WGS sequence"/>
</dbReference>
<feature type="compositionally biased region" description="Basic and acidic residues" evidence="13">
    <location>
        <begin position="760"/>
        <end position="773"/>
    </location>
</feature>
<dbReference type="InterPro" id="IPR014009">
    <property type="entry name" value="PIK_FAT"/>
</dbReference>
<evidence type="ECO:0000259" key="14">
    <source>
        <dbReference type="PROSITE" id="PS50290"/>
    </source>
</evidence>
<evidence type="ECO:0000256" key="1">
    <source>
        <dbReference type="ARBA" id="ARBA00004123"/>
    </source>
</evidence>
<keyword evidence="4" id="KW-0723">Serine/threonine-protein kinase</keyword>
<evidence type="ECO:0000256" key="11">
    <source>
        <dbReference type="ARBA" id="ARBA00023242"/>
    </source>
</evidence>
<evidence type="ECO:0000256" key="5">
    <source>
        <dbReference type="ARBA" id="ARBA00022679"/>
    </source>
</evidence>
<dbReference type="Pfam" id="PF02259">
    <property type="entry name" value="FAT"/>
    <property type="match status" value="1"/>
</dbReference>
<dbReference type="GO" id="GO:0005524">
    <property type="term" value="F:ATP binding"/>
    <property type="evidence" value="ECO:0007669"/>
    <property type="project" value="UniProtKB-KW"/>
</dbReference>
<dbReference type="EMBL" id="NBIV01000125">
    <property type="protein sequence ID" value="PXF43442.1"/>
    <property type="molecule type" value="Genomic_DNA"/>
</dbReference>
<dbReference type="InterPro" id="IPR036940">
    <property type="entry name" value="PI3/4_kinase_cat_sf"/>
</dbReference>
<dbReference type="InterPro" id="IPR011009">
    <property type="entry name" value="Kinase-like_dom_sf"/>
</dbReference>
<evidence type="ECO:0000313" key="17">
    <source>
        <dbReference type="EMBL" id="PXF43442.1"/>
    </source>
</evidence>
<feature type="region of interest" description="Disordered" evidence="13">
    <location>
        <begin position="337"/>
        <end position="389"/>
    </location>
</feature>
<evidence type="ECO:0000313" key="18">
    <source>
        <dbReference type="Proteomes" id="UP000247409"/>
    </source>
</evidence>
<dbReference type="InterPro" id="IPR003151">
    <property type="entry name" value="PIK-rel_kinase_FAT"/>
</dbReference>
<dbReference type="SMART" id="SM01343">
    <property type="entry name" value="FATC"/>
    <property type="match status" value="1"/>
</dbReference>
<dbReference type="STRING" id="448386.A0A2V3IMZ6"/>
<dbReference type="InterPro" id="IPR050517">
    <property type="entry name" value="DDR_Repair_Kinase"/>
</dbReference>
<evidence type="ECO:0000256" key="13">
    <source>
        <dbReference type="SAM" id="MobiDB-lite"/>
    </source>
</evidence>
<evidence type="ECO:0000256" key="8">
    <source>
        <dbReference type="ARBA" id="ARBA00022777"/>
    </source>
</evidence>
<dbReference type="Gene3D" id="3.30.1010.10">
    <property type="entry name" value="Phosphatidylinositol 3-kinase Catalytic Subunit, Chain A, domain 4"/>
    <property type="match status" value="1"/>
</dbReference>
<dbReference type="PROSITE" id="PS50290">
    <property type="entry name" value="PI3_4_KINASE_3"/>
    <property type="match status" value="1"/>
</dbReference>
<name>A0A2V3IMZ6_9FLOR</name>
<feature type="domain" description="PI3K/PI4K catalytic" evidence="14">
    <location>
        <begin position="2410"/>
        <end position="2723"/>
    </location>
</feature>
<comment type="similarity">
    <text evidence="2">Belongs to the PI3/PI4-kinase family. ATM subfamily.</text>
</comment>
<dbReference type="GO" id="GO:0006281">
    <property type="term" value="P:DNA repair"/>
    <property type="evidence" value="ECO:0007669"/>
    <property type="project" value="UniProtKB-KW"/>
</dbReference>
<keyword evidence="8 17" id="KW-0418">Kinase</keyword>
<dbReference type="PANTHER" id="PTHR11139:SF69">
    <property type="entry name" value="SERINE_THREONINE-PROTEIN KINASE ATR"/>
    <property type="match status" value="1"/>
</dbReference>
<dbReference type="OrthoDB" id="381190at2759"/>
<comment type="subcellular location">
    <subcellularLocation>
        <location evidence="1">Nucleus</location>
    </subcellularLocation>
</comment>
<evidence type="ECO:0000256" key="9">
    <source>
        <dbReference type="ARBA" id="ARBA00022840"/>
    </source>
</evidence>
<gene>
    <name evidence="17" type="ORF">BWQ96_06832</name>
</gene>
<dbReference type="InterPro" id="IPR018936">
    <property type="entry name" value="PI3/4_kinase_CS"/>
</dbReference>
<evidence type="ECO:0000256" key="3">
    <source>
        <dbReference type="ARBA" id="ARBA00012513"/>
    </source>
</evidence>
<dbReference type="PROSITE" id="PS51189">
    <property type="entry name" value="FAT"/>
    <property type="match status" value="1"/>
</dbReference>
<dbReference type="Gene3D" id="1.10.1070.11">
    <property type="entry name" value="Phosphatidylinositol 3-/4-kinase, catalytic domain"/>
    <property type="match status" value="1"/>
</dbReference>
<reference evidence="17 18" key="1">
    <citation type="journal article" date="2018" name="Mol. Biol. Evol.">
        <title>Analysis of the draft genome of the red seaweed Gracilariopsis chorda provides insights into genome size evolution in Rhodophyta.</title>
        <authorList>
            <person name="Lee J."/>
            <person name="Yang E.C."/>
            <person name="Graf L."/>
            <person name="Yang J.H."/>
            <person name="Qiu H."/>
            <person name="Zel Zion U."/>
            <person name="Chan C.X."/>
            <person name="Stephens T.G."/>
            <person name="Weber A.P.M."/>
            <person name="Boo G.H."/>
            <person name="Boo S.M."/>
            <person name="Kim K.M."/>
            <person name="Shin Y."/>
            <person name="Jung M."/>
            <person name="Lee S.J."/>
            <person name="Yim H.S."/>
            <person name="Lee J.H."/>
            <person name="Bhattacharya D."/>
            <person name="Yoon H.S."/>
        </authorList>
    </citation>
    <scope>NUCLEOTIDE SEQUENCE [LARGE SCALE GENOMIC DNA]</scope>
    <source>
        <strain evidence="17 18">SKKU-2015</strain>
        <tissue evidence="17">Whole body</tissue>
    </source>
</reference>
<evidence type="ECO:0000256" key="10">
    <source>
        <dbReference type="ARBA" id="ARBA00023204"/>
    </source>
</evidence>
<dbReference type="GO" id="GO:0005634">
    <property type="term" value="C:nucleus"/>
    <property type="evidence" value="ECO:0007669"/>
    <property type="project" value="UniProtKB-SubCell"/>
</dbReference>
<dbReference type="GO" id="GO:0000077">
    <property type="term" value="P:DNA damage checkpoint signaling"/>
    <property type="evidence" value="ECO:0007669"/>
    <property type="project" value="TreeGrafter"/>
</dbReference>
<dbReference type="GO" id="GO:0005694">
    <property type="term" value="C:chromosome"/>
    <property type="evidence" value="ECO:0007669"/>
    <property type="project" value="TreeGrafter"/>
</dbReference>
<evidence type="ECO:0000256" key="7">
    <source>
        <dbReference type="ARBA" id="ARBA00022763"/>
    </source>
</evidence>
<evidence type="ECO:0000259" key="15">
    <source>
        <dbReference type="PROSITE" id="PS51189"/>
    </source>
</evidence>
<dbReference type="SMART" id="SM00146">
    <property type="entry name" value="PI3Kc"/>
    <property type="match status" value="1"/>
</dbReference>
<evidence type="ECO:0000256" key="12">
    <source>
        <dbReference type="ARBA" id="ARBA00024420"/>
    </source>
</evidence>
<dbReference type="Pfam" id="PF08064">
    <property type="entry name" value="UME"/>
    <property type="match status" value="1"/>
</dbReference>
<dbReference type="SUPFAM" id="SSF56112">
    <property type="entry name" value="Protein kinase-like (PK-like)"/>
    <property type="match status" value="1"/>
</dbReference>
<keyword evidence="9" id="KW-0067">ATP-binding</keyword>
<comment type="caution">
    <text evidence="17">The sequence shown here is derived from an EMBL/GenBank/DDBJ whole genome shotgun (WGS) entry which is preliminary data.</text>
</comment>
<dbReference type="CDD" id="cd00892">
    <property type="entry name" value="PIKKc_ATR"/>
    <property type="match status" value="1"/>
</dbReference>
<organism evidence="17 18">
    <name type="scientific">Gracilariopsis chorda</name>
    <dbReference type="NCBI Taxonomy" id="448386"/>
    <lineage>
        <taxon>Eukaryota</taxon>
        <taxon>Rhodophyta</taxon>
        <taxon>Florideophyceae</taxon>
        <taxon>Rhodymeniophycidae</taxon>
        <taxon>Gracilariales</taxon>
        <taxon>Gracilariaceae</taxon>
        <taxon>Gracilariopsis</taxon>
    </lineage>
</organism>
<dbReference type="PROSITE" id="PS00916">
    <property type="entry name" value="PI3_4_KINASE_2"/>
    <property type="match status" value="1"/>
</dbReference>
<dbReference type="InterPro" id="IPR057564">
    <property type="entry name" value="HEAT_ATR"/>
</dbReference>